<dbReference type="EMBL" id="QORE01000063">
    <property type="protein sequence ID" value="RCI76196.1"/>
    <property type="molecule type" value="Genomic_DNA"/>
</dbReference>
<evidence type="ECO:0000313" key="9">
    <source>
        <dbReference type="Proteomes" id="UP000284767"/>
    </source>
</evidence>
<dbReference type="Proteomes" id="UP000284767">
    <property type="component" value="Unassembled WGS sequence"/>
</dbReference>
<feature type="signal peptide" evidence="1">
    <location>
        <begin position="1"/>
        <end position="20"/>
    </location>
</feature>
<evidence type="ECO:0000313" key="3">
    <source>
        <dbReference type="EMBL" id="MUI38294.1"/>
    </source>
</evidence>
<reference evidence="5 9" key="3">
    <citation type="submission" date="2017-08" db="EMBL/GenBank/DDBJ databases">
        <authorList>
            <person name="Feschi L."/>
            <person name="Jeukens J."/>
            <person name="Emond-Rheault J.-G."/>
            <person name="Kukavica-Ibrulj I."/>
            <person name="Boyle B."/>
            <person name="Levesque R.C."/>
        </authorList>
    </citation>
    <scope>NUCLEOTIDE SEQUENCE [LARGE SCALE GENOMIC DNA]</scope>
    <source>
        <strain evidence="5 9">PA-W36</strain>
    </source>
</reference>
<protein>
    <submittedName>
        <fullName evidence="3">Uncharacterized protein</fullName>
    </submittedName>
</protein>
<dbReference type="PROSITE" id="PS51257">
    <property type="entry name" value="PROKAR_LIPOPROTEIN"/>
    <property type="match status" value="1"/>
</dbReference>
<dbReference type="EMBL" id="NSNE01000005">
    <property type="protein sequence ID" value="RPM17997.1"/>
    <property type="molecule type" value="Genomic_DNA"/>
</dbReference>
<reference evidence="6" key="8">
    <citation type="submission" date="2023-10" db="EMBL/GenBank/DDBJ databases">
        <title>Pathogen: clinical or host-associated sample.</title>
        <authorList>
            <person name="Hergert J."/>
            <person name="Casey R."/>
            <person name="Wagner J."/>
            <person name="Young E.L."/>
            <person name="Oakeson K.F."/>
        </authorList>
    </citation>
    <scope>NUCLEOTIDE SEQUENCE</scope>
    <source>
        <strain evidence="6">2021CK-01020</strain>
    </source>
</reference>
<evidence type="ECO:0000313" key="6">
    <source>
        <dbReference type="EMBL" id="WOS77894.1"/>
    </source>
</evidence>
<accession>A0A071L0W5</accession>
<dbReference type="AlphaFoldDB" id="A0A071L0W5"/>
<reference evidence="5 9" key="5">
    <citation type="submission" date="2019-01" db="EMBL/GenBank/DDBJ databases">
        <title>The Pseudomonas aeruginosa pan-genome provides new insights on its population structure, horizontal gene transfer and pathogenicity.</title>
        <authorList>
            <person name="Freschi L."/>
            <person name="Vincent A.T."/>
            <person name="Jeukens J."/>
            <person name="Emond-Rheault J.-G."/>
            <person name="Kukavica-Ibrulj I."/>
            <person name="Dupont M.-J."/>
            <person name="Charette S.J."/>
            <person name="Boyle B."/>
            <person name="Levesque R.C."/>
        </authorList>
    </citation>
    <scope>NUCLEOTIDE SEQUENCE [LARGE SCALE GENOMIC DNA]</scope>
    <source>
        <strain evidence="5 9">PA-W36</strain>
    </source>
</reference>
<dbReference type="EMBL" id="CP136986">
    <property type="protein sequence ID" value="WOS77894.1"/>
    <property type="molecule type" value="Genomic_DNA"/>
</dbReference>
<dbReference type="EMBL" id="WOAD01000028">
    <property type="protein sequence ID" value="MUI38294.1"/>
    <property type="molecule type" value="Genomic_DNA"/>
</dbReference>
<accession>A0A1S1BW70</accession>
<proteinExistence type="predicted"/>
<reference evidence="2" key="1">
    <citation type="submission" date="2015-06" db="EMBL/GenBank/DDBJ databases">
        <authorList>
            <person name="Radhakrishnan R."/>
            <person name="Underwood A."/>
            <person name="Al-Shahib A."/>
        </authorList>
    </citation>
    <scope>NUCLEOTIDE SEQUENCE</scope>
    <source>
        <strain evidence="2">P19_London_7_VIM_2_05_10</strain>
    </source>
</reference>
<dbReference type="RefSeq" id="WP_003096611.1">
    <property type="nucleotide sequence ID" value="NZ_AP014622.1"/>
</dbReference>
<keyword evidence="1" id="KW-0732">Signal</keyword>
<feature type="chain" id="PRO_5015027766" evidence="1">
    <location>
        <begin position="21"/>
        <end position="243"/>
    </location>
</feature>
<evidence type="ECO:0000313" key="5">
    <source>
        <dbReference type="EMBL" id="RPM17997.1"/>
    </source>
</evidence>
<organism evidence="3 10">
    <name type="scientific">Pseudomonas aeruginosa</name>
    <dbReference type="NCBI Taxonomy" id="287"/>
    <lineage>
        <taxon>Bacteria</taxon>
        <taxon>Pseudomonadati</taxon>
        <taxon>Pseudomonadota</taxon>
        <taxon>Gammaproteobacteria</taxon>
        <taxon>Pseudomonadales</taxon>
        <taxon>Pseudomonadaceae</taxon>
        <taxon>Pseudomonas</taxon>
    </lineage>
</organism>
<name>A0A071L0W5_PSEAI</name>
<reference evidence="7" key="2">
    <citation type="submission" date="2015-06" db="EMBL/GenBank/DDBJ databases">
        <authorList>
            <person name="Radhakrishnan Rajesh"/>
            <person name="Underwood Anthony"/>
            <person name="Al-Shahib Ali"/>
        </authorList>
    </citation>
    <scope>NUCLEOTIDE SEQUENCE [LARGE SCALE GENOMIC DNA]</scope>
    <source>
        <strain evidence="7">P19_London_7_VIM_2_05_10</strain>
    </source>
</reference>
<dbReference type="KEGG" id="paeb:NCGM1900_6183"/>
<evidence type="ECO:0000313" key="8">
    <source>
        <dbReference type="Proteomes" id="UP000253594"/>
    </source>
</evidence>
<dbReference type="EMBL" id="CVVU01000110">
    <property type="protein sequence ID" value="CRO51011.1"/>
    <property type="molecule type" value="Genomic_DNA"/>
</dbReference>
<reference evidence="3 10" key="6">
    <citation type="submission" date="2019-11" db="EMBL/GenBank/DDBJ databases">
        <title>Genomes of ocular Pseudomonas aeruginosa isolates.</title>
        <authorList>
            <person name="Khan M."/>
            <person name="Rice S.A."/>
            <person name="Willcox M.D.P."/>
            <person name="Stapleton F."/>
        </authorList>
    </citation>
    <scope>NUCLEOTIDE SEQUENCE [LARGE SCALE GENOMIC DNA]</scope>
    <source>
        <strain evidence="3 10">PA221</strain>
    </source>
</reference>
<dbReference type="Proteomes" id="UP000433532">
    <property type="component" value="Unassembled WGS sequence"/>
</dbReference>
<sequence>MRRVIFLAAAATLLAGCAGTADPSGTWINQAAIDAASKDGKLREALLAYGPNLEWKLDSKAGEATFSNGFELGEGTLSKSDDEHWKVAFYGDDNQESLELDGKELIQQASANGPEQRFRRLDPQPAANSPAGSGFERALYGSYLKGSWKIREGQGQGGKVEFQANGLVSGLPGAERYALCLAGDCAAMSGDNDSIWLQQGNRGRELLFSLDDDELQLFEAVNTAGANEMPSYVPGKRVWLLER</sequence>
<gene>
    <name evidence="4" type="ORF">DT376_03640</name>
    <name evidence="3" type="ORF">GNQ48_25140</name>
    <name evidence="5" type="ORF">IPC1295_10370</name>
    <name evidence="6" type="ORF">L4V69_36360</name>
    <name evidence="2" type="ORF">PAERUG_P19_London_7_VIM_2_05_10_01800</name>
</gene>
<dbReference type="Proteomes" id="UP001297540">
    <property type="component" value="Chromosome"/>
</dbReference>
<evidence type="ECO:0000256" key="1">
    <source>
        <dbReference type="SAM" id="SignalP"/>
    </source>
</evidence>
<dbReference type="Proteomes" id="UP000045039">
    <property type="component" value="Unassembled WGS sequence"/>
</dbReference>
<evidence type="ECO:0000313" key="10">
    <source>
        <dbReference type="Proteomes" id="UP000433532"/>
    </source>
</evidence>
<reference evidence="6" key="7">
    <citation type="submission" date="2023-06" db="EMBL/GenBank/DDBJ databases">
        <authorList>
            <consortium name="Clinical and Environmental Microbiology Branch: Whole genome sequencing antimicrobial resistance pathogens in the healthcare setting"/>
        </authorList>
    </citation>
    <scope>NUCLEOTIDE SEQUENCE</scope>
    <source>
        <strain evidence="6">2021CK-01020</strain>
    </source>
</reference>
<evidence type="ECO:0000313" key="4">
    <source>
        <dbReference type="EMBL" id="RCI76196.1"/>
    </source>
</evidence>
<dbReference type="Proteomes" id="UP000253594">
    <property type="component" value="Unassembled WGS sequence"/>
</dbReference>
<evidence type="ECO:0000313" key="2">
    <source>
        <dbReference type="EMBL" id="CRO51011.1"/>
    </source>
</evidence>
<evidence type="ECO:0000313" key="7">
    <source>
        <dbReference type="Proteomes" id="UP000045039"/>
    </source>
</evidence>
<reference evidence="4 8" key="4">
    <citation type="submission" date="2018-07" db="EMBL/GenBank/DDBJ databases">
        <title>Mechanisms of high-level aminoglycoside resistance among Gram-negative pathogens in Brazil.</title>
        <authorList>
            <person name="Ballaben A.S."/>
            <person name="Darini A.L.C."/>
            <person name="Doi Y."/>
        </authorList>
    </citation>
    <scope>NUCLEOTIDE SEQUENCE [LARGE SCALE GENOMIC DNA]</scope>
    <source>
        <strain evidence="4 8">B2-305</strain>
    </source>
</reference>